<proteinExistence type="predicted"/>
<dbReference type="EMBL" id="JBAFVH010000010">
    <property type="protein sequence ID" value="MFG1374114.1"/>
    <property type="molecule type" value="Genomic_DNA"/>
</dbReference>
<gene>
    <name evidence="3" type="ORF">V5F32_18190</name>
</gene>
<accession>A0ABW6ZZC5</accession>
<dbReference type="InterPro" id="IPR018247">
    <property type="entry name" value="EF_Hand_1_Ca_BS"/>
</dbReference>
<keyword evidence="4" id="KW-1185">Reference proteome</keyword>
<dbReference type="Gene3D" id="1.10.238.10">
    <property type="entry name" value="EF-hand"/>
    <property type="match status" value="1"/>
</dbReference>
<evidence type="ECO:0000313" key="3">
    <source>
        <dbReference type="EMBL" id="MFG1374114.1"/>
    </source>
</evidence>
<protein>
    <recommendedName>
        <fullName evidence="2">EF-hand domain-containing protein</fullName>
    </recommendedName>
</protein>
<sequence>MLRSLFRLGAAAALTGFISLGGMVSASAATSGKDALALLNKDGDDTLELVEVIDLGSKLFVAINPDGDTTLEKDETKGRLTDIDWKAINKDADQTLELDEFLAVVRARFKAADANKDGKLTAKELDAPAGQKLLLLLVK</sequence>
<dbReference type="PROSITE" id="PS00018">
    <property type="entry name" value="EF_HAND_1"/>
    <property type="match status" value="1"/>
</dbReference>
<feature type="chain" id="PRO_5046441429" description="EF-hand domain-containing protein" evidence="1">
    <location>
        <begin position="29"/>
        <end position="139"/>
    </location>
</feature>
<feature type="signal peptide" evidence="1">
    <location>
        <begin position="1"/>
        <end position="28"/>
    </location>
</feature>
<comment type="caution">
    <text evidence="3">The sequence shown here is derived from an EMBL/GenBank/DDBJ whole genome shotgun (WGS) entry which is preliminary data.</text>
</comment>
<evidence type="ECO:0000313" key="4">
    <source>
        <dbReference type="Proteomes" id="UP001604002"/>
    </source>
</evidence>
<keyword evidence="1" id="KW-0732">Signal</keyword>
<dbReference type="InterPro" id="IPR002048">
    <property type="entry name" value="EF_hand_dom"/>
</dbReference>
<reference evidence="3 4" key="1">
    <citation type="submission" date="2024-02" db="EMBL/GenBank/DDBJ databases">
        <title>Expansion and revision of Xanthobacter and proposal of Roseixanthobacter gen. nov.</title>
        <authorList>
            <person name="Soltysiak M.P.M."/>
            <person name="Jalihal A."/>
            <person name="Ory A."/>
            <person name="Chrisophersen C."/>
            <person name="Lee A.D."/>
            <person name="Boulton J."/>
            <person name="Springer M."/>
        </authorList>
    </citation>
    <scope>NUCLEOTIDE SEQUENCE [LARGE SCALE GENOMIC DNA]</scope>
    <source>
        <strain evidence="3 4">23A</strain>
    </source>
</reference>
<evidence type="ECO:0000256" key="1">
    <source>
        <dbReference type="SAM" id="SignalP"/>
    </source>
</evidence>
<organism evidence="3 4">
    <name type="scientific">Xanthobacter oligotrophicus</name>
    <dbReference type="NCBI Taxonomy" id="2607286"/>
    <lineage>
        <taxon>Bacteria</taxon>
        <taxon>Pseudomonadati</taxon>
        <taxon>Pseudomonadota</taxon>
        <taxon>Alphaproteobacteria</taxon>
        <taxon>Hyphomicrobiales</taxon>
        <taxon>Xanthobacteraceae</taxon>
        <taxon>Xanthobacter</taxon>
    </lineage>
</organism>
<dbReference type="RefSeq" id="WP_393993785.1">
    <property type="nucleotide sequence ID" value="NZ_JBAFVH010000010.1"/>
</dbReference>
<dbReference type="Proteomes" id="UP001604002">
    <property type="component" value="Unassembled WGS sequence"/>
</dbReference>
<dbReference type="PROSITE" id="PS50222">
    <property type="entry name" value="EF_HAND_2"/>
    <property type="match status" value="1"/>
</dbReference>
<evidence type="ECO:0000259" key="2">
    <source>
        <dbReference type="PROSITE" id="PS50222"/>
    </source>
</evidence>
<dbReference type="InterPro" id="IPR011992">
    <property type="entry name" value="EF-hand-dom_pair"/>
</dbReference>
<dbReference type="SUPFAM" id="SSF47473">
    <property type="entry name" value="EF-hand"/>
    <property type="match status" value="1"/>
</dbReference>
<name>A0ABW6ZZC5_9HYPH</name>
<feature type="domain" description="EF-hand" evidence="2">
    <location>
        <begin position="100"/>
        <end position="135"/>
    </location>
</feature>